<gene>
    <name evidence="2" type="ORF">URODEC1_LOCUS68933</name>
</gene>
<dbReference type="PANTHER" id="PTHR36140:SF1">
    <property type="entry name" value="F-BOX DOMAIN CONTAINING PROTEIN, EXPRESSED"/>
    <property type="match status" value="1"/>
</dbReference>
<feature type="region of interest" description="Disordered" evidence="1">
    <location>
        <begin position="27"/>
        <end position="46"/>
    </location>
</feature>
<evidence type="ECO:0000256" key="1">
    <source>
        <dbReference type="SAM" id="MobiDB-lite"/>
    </source>
</evidence>
<dbReference type="EMBL" id="OZ075137">
    <property type="protein sequence ID" value="CAL5008302.1"/>
    <property type="molecule type" value="Genomic_DNA"/>
</dbReference>
<accession>A0ABC9BYM1</accession>
<keyword evidence="3" id="KW-1185">Reference proteome</keyword>
<sequence length="505" mass="54955">MPPPRRGAQRRQTATATAVSKCSRAARASRPLSVRHGHPFKRASRGSGAVAAPAVGDVVDDGLPLDDESLRLAFSSLSAATTADLVRCAARRKRVGTYSKLSKIFIKPVITKKHDYRVSRFFLAEKNFPAAMCRRWRRLISADAAFICGRAPPRTDDPLIRSLALGFFHSRTGTAVPPQFVPLSAAGARLQPSFAGILKEASRVVASRNGRLVLDLRRHASSTRIRTTTAVRLAVCNPVIAGSAEVLPPLRGKDSPNGPYACTVITASDNDDRLRHGSYRVVLLYNRRSFTAVRCYSSDAGSWGPEAVVTGARVGRKQLAGGPHAAVVRGGVVFWPRLAVALRLDSLLQLPPAAAAVFAARKKGETPAAPYTVDGLLSEKVKADRLLGVMPNGRMLRVEADSETIRAYWGGDVSLAGERLEWKWTMKQALMRVHAVRLRWLCEKSGLVIFTARNGFDPDTHIYTVDVETRQFWRVATADSGEPTLVGEICGYEMDRATLLASLGR</sequence>
<organism evidence="2 3">
    <name type="scientific">Urochloa decumbens</name>
    <dbReference type="NCBI Taxonomy" id="240449"/>
    <lineage>
        <taxon>Eukaryota</taxon>
        <taxon>Viridiplantae</taxon>
        <taxon>Streptophyta</taxon>
        <taxon>Embryophyta</taxon>
        <taxon>Tracheophyta</taxon>
        <taxon>Spermatophyta</taxon>
        <taxon>Magnoliopsida</taxon>
        <taxon>Liliopsida</taxon>
        <taxon>Poales</taxon>
        <taxon>Poaceae</taxon>
        <taxon>PACMAD clade</taxon>
        <taxon>Panicoideae</taxon>
        <taxon>Panicodae</taxon>
        <taxon>Paniceae</taxon>
        <taxon>Melinidinae</taxon>
        <taxon>Urochloa</taxon>
    </lineage>
</organism>
<name>A0ABC9BYM1_9POAL</name>
<dbReference type="AlphaFoldDB" id="A0ABC9BYM1"/>
<dbReference type="PANTHER" id="PTHR36140">
    <property type="entry name" value="F-BOX DOMAIN-CONTAINING PROTEIN-RELATED"/>
    <property type="match status" value="1"/>
</dbReference>
<feature type="compositionally biased region" description="Basic residues" evidence="1">
    <location>
        <begin position="33"/>
        <end position="44"/>
    </location>
</feature>
<dbReference type="Proteomes" id="UP001497457">
    <property type="component" value="Chromosome 27b"/>
</dbReference>
<reference evidence="3" key="1">
    <citation type="submission" date="2024-06" db="EMBL/GenBank/DDBJ databases">
        <authorList>
            <person name="Ryan C."/>
        </authorList>
    </citation>
    <scope>NUCLEOTIDE SEQUENCE [LARGE SCALE GENOMIC DNA]</scope>
</reference>
<feature type="region of interest" description="Disordered" evidence="1">
    <location>
        <begin position="1"/>
        <end position="22"/>
    </location>
</feature>
<protein>
    <submittedName>
        <fullName evidence="2">Uncharacterized protein</fullName>
    </submittedName>
</protein>
<reference evidence="2 3" key="2">
    <citation type="submission" date="2024-10" db="EMBL/GenBank/DDBJ databases">
        <authorList>
            <person name="Ryan C."/>
        </authorList>
    </citation>
    <scope>NUCLEOTIDE SEQUENCE [LARGE SCALE GENOMIC DNA]</scope>
</reference>
<evidence type="ECO:0000313" key="3">
    <source>
        <dbReference type="Proteomes" id="UP001497457"/>
    </source>
</evidence>
<evidence type="ECO:0000313" key="2">
    <source>
        <dbReference type="EMBL" id="CAL5008302.1"/>
    </source>
</evidence>
<proteinExistence type="predicted"/>